<dbReference type="SUPFAM" id="SSF49785">
    <property type="entry name" value="Galactose-binding domain-like"/>
    <property type="match status" value="1"/>
</dbReference>
<dbReference type="InterPro" id="IPR003305">
    <property type="entry name" value="CenC_carb-bd"/>
</dbReference>
<feature type="domain" description="CBM-cenC" evidence="2">
    <location>
        <begin position="85"/>
        <end position="212"/>
    </location>
</feature>
<proteinExistence type="predicted"/>
<dbReference type="RefSeq" id="XP_060299765.1">
    <property type="nucleotide sequence ID" value="XM_060444835.1"/>
</dbReference>
<dbReference type="AlphaFoldDB" id="A0AA40B3C7"/>
<gene>
    <name evidence="3" type="ORF">B0T26DRAFT_747303</name>
</gene>
<evidence type="ECO:0000259" key="2">
    <source>
        <dbReference type="Pfam" id="PF02018"/>
    </source>
</evidence>
<dbReference type="InterPro" id="IPR008979">
    <property type="entry name" value="Galactose-bd-like_sf"/>
</dbReference>
<protein>
    <recommendedName>
        <fullName evidence="2">CBM-cenC domain-containing protein</fullName>
    </recommendedName>
</protein>
<reference evidence="3" key="1">
    <citation type="submission" date="2023-06" db="EMBL/GenBank/DDBJ databases">
        <title>Genome-scale phylogeny and comparative genomics of the fungal order Sordariales.</title>
        <authorList>
            <consortium name="Lawrence Berkeley National Laboratory"/>
            <person name="Hensen N."/>
            <person name="Bonometti L."/>
            <person name="Westerberg I."/>
            <person name="Brannstrom I.O."/>
            <person name="Guillou S."/>
            <person name="Cros-Aarteil S."/>
            <person name="Calhoun S."/>
            <person name="Haridas S."/>
            <person name="Kuo A."/>
            <person name="Mondo S."/>
            <person name="Pangilinan J."/>
            <person name="Riley R."/>
            <person name="LaButti K."/>
            <person name="Andreopoulos B."/>
            <person name="Lipzen A."/>
            <person name="Chen C."/>
            <person name="Yanf M."/>
            <person name="Daum C."/>
            <person name="Ng V."/>
            <person name="Clum A."/>
            <person name="Steindorff A."/>
            <person name="Ohm R."/>
            <person name="Martin F."/>
            <person name="Silar P."/>
            <person name="Natvig D."/>
            <person name="Lalanne C."/>
            <person name="Gautier V."/>
            <person name="Ament-velasquez S.L."/>
            <person name="Kruys A."/>
            <person name="Hutchinson M.I."/>
            <person name="Powell A.J."/>
            <person name="Barry K."/>
            <person name="Miller A.N."/>
            <person name="Grigoriev I.V."/>
            <person name="Debuchy R."/>
            <person name="Gladieux P."/>
            <person name="Thoren M.H."/>
            <person name="Johannesson H."/>
        </authorList>
    </citation>
    <scope>NUCLEOTIDE SEQUENCE</scope>
    <source>
        <strain evidence="3">SMH2392-1A</strain>
    </source>
</reference>
<sequence>MSSSLRLCSAALTAYGNAPNPTANACFPTSTAATPLNLDVATSTLTSLFSCLQTANVLCTFNADCQTSTYTVGQVPSPTPSIGVDVLYDGGFESGTYGNWSVPQSPILPTELSTQHPHTGSWGYHVKYANINGGSIVLSRVILGIEPGRQYTLSAWLLHDNTAAATNFYLYAYPGAYMTPASEASLQPLPANTWVRRTITFTPASSWLQLQLSGGGQVSGVTGSAGGVDNIWVDDITLTRLN</sequence>
<dbReference type="Pfam" id="PF02018">
    <property type="entry name" value="CBM_4_9"/>
    <property type="match status" value="1"/>
</dbReference>
<evidence type="ECO:0000313" key="3">
    <source>
        <dbReference type="EMBL" id="KAK0726909.1"/>
    </source>
</evidence>
<organism evidence="3 4">
    <name type="scientific">Lasiosphaeria miniovina</name>
    <dbReference type="NCBI Taxonomy" id="1954250"/>
    <lineage>
        <taxon>Eukaryota</taxon>
        <taxon>Fungi</taxon>
        <taxon>Dikarya</taxon>
        <taxon>Ascomycota</taxon>
        <taxon>Pezizomycotina</taxon>
        <taxon>Sordariomycetes</taxon>
        <taxon>Sordariomycetidae</taxon>
        <taxon>Sordariales</taxon>
        <taxon>Lasiosphaeriaceae</taxon>
        <taxon>Lasiosphaeria</taxon>
    </lineage>
</organism>
<dbReference type="GeneID" id="85328105"/>
<dbReference type="GO" id="GO:0016798">
    <property type="term" value="F:hydrolase activity, acting on glycosyl bonds"/>
    <property type="evidence" value="ECO:0007669"/>
    <property type="project" value="InterPro"/>
</dbReference>
<dbReference type="EMBL" id="JAUIRO010000002">
    <property type="protein sequence ID" value="KAK0726909.1"/>
    <property type="molecule type" value="Genomic_DNA"/>
</dbReference>
<accession>A0AA40B3C7</accession>
<evidence type="ECO:0000256" key="1">
    <source>
        <dbReference type="ARBA" id="ARBA00022801"/>
    </source>
</evidence>
<keyword evidence="4" id="KW-1185">Reference proteome</keyword>
<dbReference type="Proteomes" id="UP001172101">
    <property type="component" value="Unassembled WGS sequence"/>
</dbReference>
<dbReference type="Gene3D" id="2.60.120.260">
    <property type="entry name" value="Galactose-binding domain-like"/>
    <property type="match status" value="1"/>
</dbReference>
<keyword evidence="1" id="KW-0378">Hydrolase</keyword>
<name>A0AA40B3C7_9PEZI</name>
<evidence type="ECO:0000313" key="4">
    <source>
        <dbReference type="Proteomes" id="UP001172101"/>
    </source>
</evidence>
<comment type="caution">
    <text evidence="3">The sequence shown here is derived from an EMBL/GenBank/DDBJ whole genome shotgun (WGS) entry which is preliminary data.</text>
</comment>